<keyword evidence="13" id="KW-0472">Membrane</keyword>
<keyword evidence="13" id="KW-1133">Transmembrane helix</keyword>
<evidence type="ECO:0000256" key="12">
    <source>
        <dbReference type="SAM" id="MobiDB-lite"/>
    </source>
</evidence>
<evidence type="ECO:0000256" key="7">
    <source>
        <dbReference type="ARBA" id="ARBA00022786"/>
    </source>
</evidence>
<dbReference type="SUPFAM" id="SSF54001">
    <property type="entry name" value="Cysteine proteinases"/>
    <property type="match status" value="1"/>
</dbReference>
<reference evidence="16 17" key="1">
    <citation type="submission" date="2019-06" db="EMBL/GenBank/DDBJ databases">
        <title>A chromosomal-level reference genome of Carpinus fangiana (Coryloideae, Betulaceae).</title>
        <authorList>
            <person name="Yang X."/>
            <person name="Wang Z."/>
            <person name="Zhang L."/>
            <person name="Hao G."/>
            <person name="Liu J."/>
            <person name="Yang Y."/>
        </authorList>
    </citation>
    <scope>NUCLEOTIDE SEQUENCE [LARGE SCALE GENOMIC DNA]</scope>
    <source>
        <strain evidence="16">Cfa_2016G</strain>
        <tissue evidence="16">Leaf</tissue>
    </source>
</reference>
<evidence type="ECO:0000256" key="10">
    <source>
        <dbReference type="ARBA" id="ARBA00022833"/>
    </source>
</evidence>
<dbReference type="OrthoDB" id="420187at2759"/>
<accession>A0A5N6RKN9</accession>
<dbReference type="PROSITE" id="PS01360">
    <property type="entry name" value="ZF_MYND_1"/>
    <property type="match status" value="1"/>
</dbReference>
<gene>
    <name evidence="16" type="ORF">FH972_017852</name>
</gene>
<dbReference type="InterPro" id="IPR028889">
    <property type="entry name" value="USP"/>
</dbReference>
<keyword evidence="5" id="KW-0479">Metal-binding</keyword>
<name>A0A5N6RKN9_9ROSI</name>
<evidence type="ECO:0000256" key="13">
    <source>
        <dbReference type="SAM" id="Phobius"/>
    </source>
</evidence>
<keyword evidence="4" id="KW-0645">Protease</keyword>
<evidence type="ECO:0000259" key="15">
    <source>
        <dbReference type="PROSITE" id="PS50865"/>
    </source>
</evidence>
<dbReference type="GO" id="GO:0008270">
    <property type="term" value="F:zinc ion binding"/>
    <property type="evidence" value="ECO:0007669"/>
    <property type="project" value="UniProtKB-KW"/>
</dbReference>
<evidence type="ECO:0000256" key="9">
    <source>
        <dbReference type="ARBA" id="ARBA00022807"/>
    </source>
</evidence>
<dbReference type="Pfam" id="PF00443">
    <property type="entry name" value="UCH"/>
    <property type="match status" value="1"/>
</dbReference>
<dbReference type="GO" id="GO:0005634">
    <property type="term" value="C:nucleus"/>
    <property type="evidence" value="ECO:0007669"/>
    <property type="project" value="TreeGrafter"/>
</dbReference>
<evidence type="ECO:0000313" key="17">
    <source>
        <dbReference type="Proteomes" id="UP000327013"/>
    </source>
</evidence>
<dbReference type="InterPro" id="IPR038765">
    <property type="entry name" value="Papain-like_cys_pep_sf"/>
</dbReference>
<evidence type="ECO:0000256" key="5">
    <source>
        <dbReference type="ARBA" id="ARBA00022723"/>
    </source>
</evidence>
<dbReference type="InterPro" id="IPR018200">
    <property type="entry name" value="USP_CS"/>
</dbReference>
<dbReference type="AlphaFoldDB" id="A0A5N6RKN9"/>
<dbReference type="Pfam" id="PF01753">
    <property type="entry name" value="zf-MYND"/>
    <property type="match status" value="1"/>
</dbReference>
<feature type="domain" description="MYND-type" evidence="15">
    <location>
        <begin position="69"/>
        <end position="106"/>
    </location>
</feature>
<evidence type="ECO:0000256" key="6">
    <source>
        <dbReference type="ARBA" id="ARBA00022771"/>
    </source>
</evidence>
<dbReference type="PROSITE" id="PS00972">
    <property type="entry name" value="USP_1"/>
    <property type="match status" value="1"/>
</dbReference>
<dbReference type="FunFam" id="6.10.140.2220:FF:000006">
    <property type="entry name" value="Ubiquitin carboxyl-terminal hydrolase 15"/>
    <property type="match status" value="1"/>
</dbReference>
<keyword evidence="17" id="KW-1185">Reference proteome</keyword>
<dbReference type="Gene3D" id="3.90.70.10">
    <property type="entry name" value="Cysteine proteinases"/>
    <property type="match status" value="1"/>
</dbReference>
<dbReference type="GO" id="GO:0004843">
    <property type="term" value="F:cysteine-type deubiquitinase activity"/>
    <property type="evidence" value="ECO:0007669"/>
    <property type="project" value="UniProtKB-EC"/>
</dbReference>
<sequence length="731" mass="80959">MLGSAVPLDQNWFLQLLLTVFVIAVGLLHLVKNTASKYFEVDANFEAGEGEPSHRAPMPGVLTDDPTVCANCNNPSSKKCSRCKAVRYCSQKCQEAHWKSGHKTICRDFQPPGVNSTAIANSGHTASGVGVKSFSAVALVPTRGSSKFIKQPKKILFPYEEFVKYFNWDKPGFRPCGLLNCGNSCFANVVLQCLAFTRPLVAYLLEKGHRRECNRNDWCFLCEFQTHVERTNQSLQAFSPISILSRLPNIGGNLGYGRQEDAHEFMRFAIDTMQSVCLDEFGGEKAVDPSSQETTLIQHIFGGYLQSQVICTECNNISNQYENMMDLTVEIHGDAASLEECLDQFTVKECLHGENMYKCDGCNDYVKAWKQLTVKKAPNILTIALKRFQSGRFGKLNKRVTFPETLNLSSYMSEAGDGTDLYKLYAVVVHVDMLNASFYGHYICYTKDFRGNWYRIDDCKVTSVELDEVLSQGAYMLLYCRICARPSCLRTDEPSGKEQQQMMQEAAPCPKEQVGCSTTAESKKHINGFTVPADSSPSPKVSNCEEESSTGINPVAPEECLEDMDVASVKPSSSVSMEVSICKTESSSGSSIEAFREDQGGINMVNSASNLLLSNGFSSYNKDSFVAFNSEAGREDPEDMNMSLSDMDSSVSVDCKSVREDSEDMDVETMPSVADDIEVCGNGYTHQKEIMPCPVEHDHKVVSAEMNKFKHELPLCNEDGNGARRVEIMGG</sequence>
<evidence type="ECO:0000256" key="2">
    <source>
        <dbReference type="ARBA" id="ARBA00009085"/>
    </source>
</evidence>
<keyword evidence="6 11" id="KW-0863">Zinc-finger</keyword>
<evidence type="ECO:0000256" key="8">
    <source>
        <dbReference type="ARBA" id="ARBA00022801"/>
    </source>
</evidence>
<keyword evidence="7" id="KW-0833">Ubl conjugation pathway</keyword>
<comment type="catalytic activity">
    <reaction evidence="1">
        <text>Thiol-dependent hydrolysis of ester, thioester, amide, peptide and isopeptide bonds formed by the C-terminal Gly of ubiquitin (a 76-residue protein attached to proteins as an intracellular targeting signal).</text>
        <dbReference type="EC" id="3.4.19.12"/>
    </reaction>
</comment>
<dbReference type="PANTHER" id="PTHR24006:SF677">
    <property type="entry name" value="UBIQUITIN CARBOXYL-TERMINAL HYDROLASE 19"/>
    <property type="match status" value="1"/>
</dbReference>
<dbReference type="EC" id="3.4.19.12" evidence="3"/>
<organism evidence="16 17">
    <name type="scientific">Carpinus fangiana</name>
    <dbReference type="NCBI Taxonomy" id="176857"/>
    <lineage>
        <taxon>Eukaryota</taxon>
        <taxon>Viridiplantae</taxon>
        <taxon>Streptophyta</taxon>
        <taxon>Embryophyta</taxon>
        <taxon>Tracheophyta</taxon>
        <taxon>Spermatophyta</taxon>
        <taxon>Magnoliopsida</taxon>
        <taxon>eudicotyledons</taxon>
        <taxon>Gunneridae</taxon>
        <taxon>Pentapetalae</taxon>
        <taxon>rosids</taxon>
        <taxon>fabids</taxon>
        <taxon>Fagales</taxon>
        <taxon>Betulaceae</taxon>
        <taxon>Carpinus</taxon>
    </lineage>
</organism>
<feature type="transmembrane region" description="Helical" evidence="13">
    <location>
        <begin position="12"/>
        <end position="31"/>
    </location>
</feature>
<dbReference type="Proteomes" id="UP000327013">
    <property type="component" value="Chromosome 7"/>
</dbReference>
<dbReference type="PANTHER" id="PTHR24006">
    <property type="entry name" value="UBIQUITIN CARBOXYL-TERMINAL HYDROLASE"/>
    <property type="match status" value="1"/>
</dbReference>
<dbReference type="GO" id="GO:0006508">
    <property type="term" value="P:proteolysis"/>
    <property type="evidence" value="ECO:0007669"/>
    <property type="project" value="UniProtKB-KW"/>
</dbReference>
<feature type="domain" description="USP" evidence="14">
    <location>
        <begin position="176"/>
        <end position="482"/>
    </location>
</feature>
<evidence type="ECO:0000256" key="3">
    <source>
        <dbReference type="ARBA" id="ARBA00012759"/>
    </source>
</evidence>
<dbReference type="GO" id="GO:0016579">
    <property type="term" value="P:protein deubiquitination"/>
    <property type="evidence" value="ECO:0007669"/>
    <property type="project" value="InterPro"/>
</dbReference>
<dbReference type="SUPFAM" id="SSF144232">
    <property type="entry name" value="HIT/MYND zinc finger-like"/>
    <property type="match status" value="1"/>
</dbReference>
<evidence type="ECO:0000259" key="14">
    <source>
        <dbReference type="PROSITE" id="PS50235"/>
    </source>
</evidence>
<keyword evidence="13" id="KW-0812">Transmembrane</keyword>
<keyword evidence="9" id="KW-0788">Thiol protease</keyword>
<dbReference type="EMBL" id="CM017327">
    <property type="protein sequence ID" value="KAE8099908.1"/>
    <property type="molecule type" value="Genomic_DNA"/>
</dbReference>
<dbReference type="InterPro" id="IPR002893">
    <property type="entry name" value="Znf_MYND"/>
</dbReference>
<comment type="similarity">
    <text evidence="2">Belongs to the peptidase C19 family.</text>
</comment>
<feature type="region of interest" description="Disordered" evidence="12">
    <location>
        <begin position="528"/>
        <end position="555"/>
    </location>
</feature>
<evidence type="ECO:0000256" key="4">
    <source>
        <dbReference type="ARBA" id="ARBA00022670"/>
    </source>
</evidence>
<dbReference type="InterPro" id="IPR001394">
    <property type="entry name" value="Peptidase_C19_UCH"/>
</dbReference>
<keyword evidence="8" id="KW-0378">Hydrolase</keyword>
<dbReference type="PROSITE" id="PS50865">
    <property type="entry name" value="ZF_MYND_2"/>
    <property type="match status" value="1"/>
</dbReference>
<proteinExistence type="inferred from homology"/>
<evidence type="ECO:0000313" key="16">
    <source>
        <dbReference type="EMBL" id="KAE8099908.1"/>
    </source>
</evidence>
<dbReference type="GO" id="GO:0005829">
    <property type="term" value="C:cytosol"/>
    <property type="evidence" value="ECO:0007669"/>
    <property type="project" value="TreeGrafter"/>
</dbReference>
<dbReference type="FunFam" id="3.90.70.10:FF:000026">
    <property type="entry name" value="Ubiquitin carboxyl-terminal hydrolase 15"/>
    <property type="match status" value="1"/>
</dbReference>
<dbReference type="PROSITE" id="PS50235">
    <property type="entry name" value="USP_3"/>
    <property type="match status" value="1"/>
</dbReference>
<protein>
    <recommendedName>
        <fullName evidence="3">ubiquitinyl hydrolase 1</fullName>
        <ecNumber evidence="3">3.4.19.12</ecNumber>
    </recommendedName>
</protein>
<evidence type="ECO:0000256" key="1">
    <source>
        <dbReference type="ARBA" id="ARBA00000707"/>
    </source>
</evidence>
<dbReference type="Gene3D" id="6.10.140.2220">
    <property type="match status" value="1"/>
</dbReference>
<dbReference type="InterPro" id="IPR050164">
    <property type="entry name" value="Peptidase_C19"/>
</dbReference>
<keyword evidence="10" id="KW-0862">Zinc</keyword>
<dbReference type="CDD" id="cd02661">
    <property type="entry name" value="Peptidase_C19E"/>
    <property type="match status" value="1"/>
</dbReference>
<evidence type="ECO:0000256" key="11">
    <source>
        <dbReference type="PROSITE-ProRule" id="PRU00134"/>
    </source>
</evidence>